<dbReference type="eggNOG" id="ENOG5033C2T">
    <property type="taxonomic scope" value="Bacteria"/>
</dbReference>
<dbReference type="AlphaFoldDB" id="A0A031JKS7"/>
<gene>
    <name evidence="2" type="ORF">BV97_04764</name>
</gene>
<dbReference type="EMBL" id="JFYZ01000042">
    <property type="protein sequence ID" value="EZP74699.1"/>
    <property type="molecule type" value="Genomic_DNA"/>
</dbReference>
<feature type="region of interest" description="Disordered" evidence="1">
    <location>
        <begin position="69"/>
        <end position="97"/>
    </location>
</feature>
<dbReference type="PATRIC" id="fig|158500.4.peg.4841"/>
<evidence type="ECO:0000313" key="2">
    <source>
        <dbReference type="EMBL" id="EZP74699.1"/>
    </source>
</evidence>
<sequence>MTAMYTAWMKAGFDFWMLGAEAGTVMTMRLAKIAAGEDDGSVEAELMVSEKVRAMIGLQTKMMTGALDTTPLSKTRGTLKHYRQKVAANDRRLRRSR</sequence>
<name>A0A031JKS7_9SPHN</name>
<evidence type="ECO:0000313" key="3">
    <source>
        <dbReference type="Proteomes" id="UP000024329"/>
    </source>
</evidence>
<protein>
    <submittedName>
        <fullName evidence="2">Uncharacterized protein</fullName>
    </submittedName>
</protein>
<dbReference type="Proteomes" id="UP000024329">
    <property type="component" value="Unassembled WGS sequence"/>
</dbReference>
<dbReference type="RefSeq" id="WP_051587148.1">
    <property type="nucleotide sequence ID" value="NZ_JFYZ01000042.1"/>
</dbReference>
<organism evidence="2 3">
    <name type="scientific">Novosphingobium resinovorum</name>
    <dbReference type="NCBI Taxonomy" id="158500"/>
    <lineage>
        <taxon>Bacteria</taxon>
        <taxon>Pseudomonadati</taxon>
        <taxon>Pseudomonadota</taxon>
        <taxon>Alphaproteobacteria</taxon>
        <taxon>Sphingomonadales</taxon>
        <taxon>Sphingomonadaceae</taxon>
        <taxon>Novosphingobium</taxon>
    </lineage>
</organism>
<proteinExistence type="predicted"/>
<comment type="caution">
    <text evidence="2">The sequence shown here is derived from an EMBL/GenBank/DDBJ whole genome shotgun (WGS) entry which is preliminary data.</text>
</comment>
<evidence type="ECO:0000256" key="1">
    <source>
        <dbReference type="SAM" id="MobiDB-lite"/>
    </source>
</evidence>
<accession>A0A031JKS7</accession>
<reference evidence="2 3" key="1">
    <citation type="submission" date="2014-03" db="EMBL/GenBank/DDBJ databases">
        <title>Whole genome sequence of Novosphingobium resinovorum KF1.</title>
        <authorList>
            <person name="Gan H.M."/>
            <person name="Gan H.Y."/>
            <person name="Chew T.H."/>
            <person name="Savka M.A."/>
        </authorList>
    </citation>
    <scope>NUCLEOTIDE SEQUENCE [LARGE SCALE GENOMIC DNA]</scope>
    <source>
        <strain evidence="2 3">KF1</strain>
    </source>
</reference>